<dbReference type="EMBL" id="AJWZ01002177">
    <property type="protein sequence ID" value="EKC71678.1"/>
    <property type="molecule type" value="Genomic_DNA"/>
</dbReference>
<accession>K1TPP9</accession>
<feature type="region of interest" description="Disordered" evidence="1">
    <location>
        <begin position="37"/>
        <end position="68"/>
    </location>
</feature>
<evidence type="ECO:0000256" key="1">
    <source>
        <dbReference type="SAM" id="MobiDB-lite"/>
    </source>
</evidence>
<organism evidence="2">
    <name type="scientific">human gut metagenome</name>
    <dbReference type="NCBI Taxonomy" id="408170"/>
    <lineage>
        <taxon>unclassified sequences</taxon>
        <taxon>metagenomes</taxon>
        <taxon>organismal metagenomes</taxon>
    </lineage>
</organism>
<protein>
    <submittedName>
        <fullName evidence="2">Uncharacterized protein</fullName>
    </submittedName>
</protein>
<evidence type="ECO:0000313" key="2">
    <source>
        <dbReference type="EMBL" id="EKC71678.1"/>
    </source>
</evidence>
<feature type="non-terminal residue" evidence="2">
    <location>
        <position position="1"/>
    </location>
</feature>
<name>K1TPP9_9ZZZZ</name>
<comment type="caution">
    <text evidence="2">The sequence shown here is derived from an EMBL/GenBank/DDBJ whole genome shotgun (WGS) entry which is preliminary data.</text>
</comment>
<reference evidence="2" key="1">
    <citation type="journal article" date="2013" name="Environ. Microbiol.">
        <title>Microbiota from the distal guts of lean and obese adolescents exhibit partial functional redundancy besides clear differences in community structure.</title>
        <authorList>
            <person name="Ferrer M."/>
            <person name="Ruiz A."/>
            <person name="Lanza F."/>
            <person name="Haange S.B."/>
            <person name="Oberbach A."/>
            <person name="Till H."/>
            <person name="Bargiela R."/>
            <person name="Campoy C."/>
            <person name="Segura M.T."/>
            <person name="Richter M."/>
            <person name="von Bergen M."/>
            <person name="Seifert J."/>
            <person name="Suarez A."/>
        </authorList>
    </citation>
    <scope>NUCLEOTIDE SEQUENCE</scope>
</reference>
<dbReference type="AlphaFoldDB" id="K1TPP9"/>
<proteinExistence type="predicted"/>
<sequence>SEPLLHDNTIHRVGEWREALERDNEYMSHSALPFIPDIDITGGSRKNREDDLPPLKRKKKHKNNDLSL</sequence>
<gene>
    <name evidence="2" type="ORF">OBE_03274</name>
</gene>